<dbReference type="GO" id="GO:0016032">
    <property type="term" value="P:viral process"/>
    <property type="evidence" value="ECO:0007669"/>
    <property type="project" value="UniProtKB-UniRule"/>
</dbReference>
<keyword evidence="1 4" id="KW-0167">Capsid protein</keyword>
<dbReference type="GeneID" id="11464122"/>
<dbReference type="Pfam" id="PF17086">
    <property type="entry name" value="HV_small_capsid"/>
    <property type="match status" value="1"/>
</dbReference>
<organism evidence="6 7">
    <name type="scientific">Aotine betaherpesvirus 1</name>
    <dbReference type="NCBI Taxonomy" id="50290"/>
    <lineage>
        <taxon>Viruses</taxon>
        <taxon>Duplodnaviria</taxon>
        <taxon>Heunggongvirae</taxon>
        <taxon>Peploviricota</taxon>
        <taxon>Herviviricetes</taxon>
        <taxon>Herpesvirales</taxon>
        <taxon>Orthoherpesviridae</taxon>
        <taxon>Betaherpesvirinae</taxon>
        <taxon>Cytomegalovirus</taxon>
        <taxon>Cytomegalovirus aotinebeta1</taxon>
    </lineage>
</organism>
<proteinExistence type="inferred from homology"/>
<dbReference type="HAMAP" id="MF_04021">
    <property type="entry name" value="HSV_SCP_betahv"/>
    <property type="match status" value="1"/>
</dbReference>
<comment type="subcellular location">
    <subcellularLocation>
        <location evidence="4">Virion</location>
    </subcellularLocation>
    <subcellularLocation>
        <location evidence="4">Host nucleus</location>
    </subcellularLocation>
</comment>
<evidence type="ECO:0000313" key="6">
    <source>
        <dbReference type="EMBL" id="AEV80754.1"/>
    </source>
</evidence>
<evidence type="ECO:0000256" key="1">
    <source>
        <dbReference type="ARBA" id="ARBA00022561"/>
    </source>
</evidence>
<dbReference type="KEGG" id="vg:11464122"/>
<dbReference type="Proteomes" id="UP000113968">
    <property type="component" value="Segment"/>
</dbReference>
<dbReference type="InterPro" id="IPR031385">
    <property type="entry name" value="HV_small_capsid"/>
</dbReference>
<protein>
    <recommendedName>
        <fullName evidence="4">Small capsomere-interacting protein</fullName>
    </recommendedName>
</protein>
<evidence type="ECO:0000313" key="7">
    <source>
        <dbReference type="Proteomes" id="UP000113968"/>
    </source>
</evidence>
<evidence type="ECO:0000256" key="3">
    <source>
        <dbReference type="ARBA" id="ARBA00022844"/>
    </source>
</evidence>
<feature type="region of interest" description="Disordered" evidence="5">
    <location>
        <begin position="1"/>
        <end position="29"/>
    </location>
</feature>
<dbReference type="OrthoDB" id="27504at10239"/>
<feature type="compositionally biased region" description="Gly residues" evidence="5">
    <location>
        <begin position="1"/>
        <end position="10"/>
    </location>
</feature>
<comment type="similarity">
    <text evidence="4">Belongs to the herpesviridae small capsomere-interacting protein family.</text>
</comment>
<dbReference type="GO" id="GO:0042025">
    <property type="term" value="C:host cell nucleus"/>
    <property type="evidence" value="ECO:0007669"/>
    <property type="project" value="UniProtKB-SubCell"/>
</dbReference>
<dbReference type="RefSeq" id="YP_004940075.1">
    <property type="nucleotide sequence ID" value="NC_016447.1"/>
</dbReference>
<sequence>MSSGGSGGSGNSSQSKKEKDSEDKKRQHVGMQVLELREDLLNRPVVSTMLARYTKMSSLFADKNAFKLDLLRMLAMAATPRQT</sequence>
<reference evidence="6" key="1">
    <citation type="submission" date="2011-12" db="EMBL/GenBank/DDBJ databases">
        <title>Comparative genomics of primate cytomegaloviruses.</title>
        <authorList>
            <person name="Davison A.J."/>
            <person name="Holton M."/>
            <person name="Dolan A."/>
            <person name="Dargan D.J."/>
            <person name="Gatherer D."/>
            <person name="Hayward G.S."/>
        </authorList>
    </citation>
    <scope>NUCLEOTIDE SEQUENCE [LARGE SCALE GENOMIC DNA]</scope>
    <source>
        <strain evidence="6">S34E</strain>
    </source>
</reference>
<gene>
    <name evidence="6" type="primary">UL48A</name>
    <name evidence="4" type="synonym">SCP</name>
</gene>
<keyword evidence="3 4" id="KW-0946">Virion</keyword>
<dbReference type="EMBL" id="FJ483970">
    <property type="protein sequence ID" value="AEV80754.1"/>
    <property type="molecule type" value="Genomic_DNA"/>
</dbReference>
<comment type="subunit">
    <text evidence="4">Interacts with the major capsid protein/MCP.</text>
</comment>
<keyword evidence="7" id="KW-1185">Reference proteome</keyword>
<comment type="function">
    <text evidence="4">Participates in the assembly of the infectious particles by decorating the outer surface of the capsid shell and thus forming a layer between the capsid and the tegument. Complexes composed of the major capsid protein and small capsomere-interacting protein/SCP assemble together in the host cytoplasm and are translocated to the nucleus, where they accumulate and participate in capsid assembly.</text>
</comment>
<feature type="compositionally biased region" description="Basic and acidic residues" evidence="5">
    <location>
        <begin position="15"/>
        <end position="25"/>
    </location>
</feature>
<evidence type="ECO:0000256" key="2">
    <source>
        <dbReference type="ARBA" id="ARBA00022562"/>
    </source>
</evidence>
<evidence type="ECO:0000256" key="5">
    <source>
        <dbReference type="SAM" id="MobiDB-lite"/>
    </source>
</evidence>
<keyword evidence="2 4" id="KW-1048">Host nucleus</keyword>
<name>G8XUC4_9BETA</name>
<dbReference type="GO" id="GO:0019028">
    <property type="term" value="C:viral capsid"/>
    <property type="evidence" value="ECO:0007669"/>
    <property type="project" value="UniProtKB-UniRule"/>
</dbReference>
<accession>G8XUC4</accession>
<evidence type="ECO:0000256" key="4">
    <source>
        <dbReference type="HAMAP-Rule" id="MF_04021"/>
    </source>
</evidence>